<gene>
    <name evidence="1" type="ORF">SAMN05660236_3954</name>
</gene>
<protein>
    <submittedName>
        <fullName evidence="1">Uncharacterized protein</fullName>
    </submittedName>
</protein>
<dbReference type="AlphaFoldDB" id="A0A1T5LZP6"/>
<dbReference type="EMBL" id="FUZU01000003">
    <property type="protein sequence ID" value="SKC81461.1"/>
    <property type="molecule type" value="Genomic_DNA"/>
</dbReference>
<sequence length="66" mass="7727">MGVFRKTKSKKFKPIVDRGRVSSNSFYFVYHFQGDAAGVYSVYGGITLNRLFPSRYYLVYPVREVY</sequence>
<evidence type="ECO:0000313" key="1">
    <source>
        <dbReference type="EMBL" id="SKC81461.1"/>
    </source>
</evidence>
<dbReference type="Proteomes" id="UP000190961">
    <property type="component" value="Unassembled WGS sequence"/>
</dbReference>
<organism evidence="1 2">
    <name type="scientific">Ohtaekwangia koreensis</name>
    <dbReference type="NCBI Taxonomy" id="688867"/>
    <lineage>
        <taxon>Bacteria</taxon>
        <taxon>Pseudomonadati</taxon>
        <taxon>Bacteroidota</taxon>
        <taxon>Cytophagia</taxon>
        <taxon>Cytophagales</taxon>
        <taxon>Fulvivirgaceae</taxon>
        <taxon>Ohtaekwangia</taxon>
    </lineage>
</organism>
<name>A0A1T5LZP6_9BACT</name>
<keyword evidence="2" id="KW-1185">Reference proteome</keyword>
<evidence type="ECO:0000313" key="2">
    <source>
        <dbReference type="Proteomes" id="UP000190961"/>
    </source>
</evidence>
<proteinExistence type="predicted"/>
<reference evidence="1 2" key="1">
    <citation type="submission" date="2017-02" db="EMBL/GenBank/DDBJ databases">
        <authorList>
            <person name="Peterson S.W."/>
        </authorList>
    </citation>
    <scope>NUCLEOTIDE SEQUENCE [LARGE SCALE GENOMIC DNA]</scope>
    <source>
        <strain evidence="1 2">DSM 25262</strain>
    </source>
</reference>
<dbReference type="STRING" id="688867.SAMN05660236_3954"/>
<accession>A0A1T5LZP6</accession>